<dbReference type="EMBL" id="JPMI01000046">
    <property type="protein sequence ID" value="KFA93574.1"/>
    <property type="molecule type" value="Genomic_DNA"/>
</dbReference>
<dbReference type="Proteomes" id="UP000028547">
    <property type="component" value="Unassembled WGS sequence"/>
</dbReference>
<evidence type="ECO:0000313" key="1">
    <source>
        <dbReference type="EMBL" id="KFA93574.1"/>
    </source>
</evidence>
<comment type="caution">
    <text evidence="1">The sequence shown here is derived from an EMBL/GenBank/DDBJ whole genome shotgun (WGS) entry which is preliminary data.</text>
</comment>
<proteinExistence type="predicted"/>
<name>A0A084SYN9_9BACT</name>
<accession>A0A084SYN9</accession>
<dbReference type="AlphaFoldDB" id="A0A084SYN9"/>
<protein>
    <recommendedName>
        <fullName evidence="3">Lipoprotein</fullName>
    </recommendedName>
</protein>
<organism evidence="1 2">
    <name type="scientific">Archangium violaceum Cb vi76</name>
    <dbReference type="NCBI Taxonomy" id="1406225"/>
    <lineage>
        <taxon>Bacteria</taxon>
        <taxon>Pseudomonadati</taxon>
        <taxon>Myxococcota</taxon>
        <taxon>Myxococcia</taxon>
        <taxon>Myxococcales</taxon>
        <taxon>Cystobacterineae</taxon>
        <taxon>Archangiaceae</taxon>
        <taxon>Archangium</taxon>
    </lineage>
</organism>
<dbReference type="RefSeq" id="WP_043391781.1">
    <property type="nucleotide sequence ID" value="NZ_JPMI01000046.1"/>
</dbReference>
<gene>
    <name evidence="1" type="ORF">Q664_08230</name>
</gene>
<sequence>MRKLVSIAAPLLLLACQDWPEPVIRSVSPPEMRASEATELAVDAELILPAAVDYSKGTIEVDTQVSVRVGSLDVPTLAVSPEGVVSTRVPSVLAPGSYDVKVTLGDGRTAVRPGGLTVVEGEWPEGYSIDPIGPQRRLVPFTLTVRATGAGAAAFRGNVRLETGVGSTVGPRVSEPFVDGVLTQQVVVDSTQADMAIRVTDLAGHVATSNTFLLQ</sequence>
<evidence type="ECO:0000313" key="2">
    <source>
        <dbReference type="Proteomes" id="UP000028547"/>
    </source>
</evidence>
<evidence type="ECO:0008006" key="3">
    <source>
        <dbReference type="Google" id="ProtNLM"/>
    </source>
</evidence>
<dbReference type="PROSITE" id="PS51257">
    <property type="entry name" value="PROKAR_LIPOPROTEIN"/>
    <property type="match status" value="1"/>
</dbReference>
<reference evidence="1 2" key="1">
    <citation type="submission" date="2014-07" db="EMBL/GenBank/DDBJ databases">
        <title>Draft Genome Sequence of Gephyronic Acid Producer, Cystobacter violaceus Strain Cb vi76.</title>
        <authorList>
            <person name="Stevens D.C."/>
            <person name="Young J."/>
            <person name="Carmichael R."/>
            <person name="Tan J."/>
            <person name="Taylor R.E."/>
        </authorList>
    </citation>
    <scope>NUCLEOTIDE SEQUENCE [LARGE SCALE GENOMIC DNA]</scope>
    <source>
        <strain evidence="1 2">Cb vi76</strain>
    </source>
</reference>